<sequence length="64" mass="7565">MIFIVCQRVILIYFRAKPEMVARLRGHDRFFCHVQRFYKKKEDDTLSFAKDNVSWVLIATGKGA</sequence>
<evidence type="ECO:0000313" key="1">
    <source>
        <dbReference type="EMBL" id="AHE66733.1"/>
    </source>
</evidence>
<gene>
    <name evidence="1" type="ORF">Loa_01178</name>
</gene>
<proteinExistence type="predicted"/>
<dbReference type="Proteomes" id="UP000018838">
    <property type="component" value="Chromosome"/>
</dbReference>
<name>W0B861_9GAMM</name>
<accession>W0B861</accession>
<keyword evidence="2" id="KW-1185">Reference proteome</keyword>
<protein>
    <submittedName>
        <fullName evidence="1">Uncharacterized protein</fullName>
    </submittedName>
</protein>
<dbReference type="HOGENOM" id="CLU_2862278_0_0_6"/>
<dbReference type="EMBL" id="CP004006">
    <property type="protein sequence ID" value="AHE66733.1"/>
    <property type="molecule type" value="Genomic_DNA"/>
</dbReference>
<dbReference type="KEGG" id="lok:Loa_01178"/>
<organism evidence="1 2">
    <name type="scientific">Legionella oakridgensis ATCC 33761 = DSM 21215</name>
    <dbReference type="NCBI Taxonomy" id="1268635"/>
    <lineage>
        <taxon>Bacteria</taxon>
        <taxon>Pseudomonadati</taxon>
        <taxon>Pseudomonadota</taxon>
        <taxon>Gammaproteobacteria</taxon>
        <taxon>Legionellales</taxon>
        <taxon>Legionellaceae</taxon>
        <taxon>Legionella</taxon>
    </lineage>
</organism>
<dbReference type="AlphaFoldDB" id="W0B861"/>
<reference evidence="1 2" key="1">
    <citation type="journal article" date="2013" name="Int. J. Med. Microbiol.">
        <title>Legionella oakridgensis ATCC 33761 genome sequence and phenotypic characterization reveals its replication capacity in amoebae.</title>
        <authorList>
            <person name="Brzuszkiewicz E."/>
            <person name="Schulz T."/>
            <person name="Rydzewski K."/>
            <person name="Daniel R."/>
            <person name="Gillmaier N."/>
            <person name="Dittmann C."/>
            <person name="Holland G."/>
            <person name="Schunder E."/>
            <person name="Lautner M."/>
            <person name="Eisenreich W."/>
            <person name="Luck C."/>
            <person name="Heuner K."/>
        </authorList>
    </citation>
    <scope>NUCLEOTIDE SEQUENCE [LARGE SCALE GENOMIC DNA]</scope>
    <source>
        <strain>OR-10</strain>
        <strain evidence="2">ATCC 33761</strain>
    </source>
</reference>
<evidence type="ECO:0000313" key="2">
    <source>
        <dbReference type="Proteomes" id="UP000018838"/>
    </source>
</evidence>